<protein>
    <recommendedName>
        <fullName evidence="1">Purple acid phosphatase C-terminal domain-containing protein</fullName>
    </recommendedName>
</protein>
<evidence type="ECO:0000313" key="2">
    <source>
        <dbReference type="EMBL" id="CAE0104196.1"/>
    </source>
</evidence>
<dbReference type="EMBL" id="HBHX01008772">
    <property type="protein sequence ID" value="CAE0104196.1"/>
    <property type="molecule type" value="Transcribed_RNA"/>
</dbReference>
<dbReference type="PANTHER" id="PTHR45778">
    <property type="entry name" value="PURPLE ACID PHOSPHATASE-RELATED"/>
    <property type="match status" value="1"/>
</dbReference>
<accession>A0A7S3AGN4</accession>
<reference evidence="2" key="1">
    <citation type="submission" date="2021-01" db="EMBL/GenBank/DDBJ databases">
        <authorList>
            <person name="Corre E."/>
            <person name="Pelletier E."/>
            <person name="Niang G."/>
            <person name="Scheremetjew M."/>
            <person name="Finn R."/>
            <person name="Kale V."/>
            <person name="Holt S."/>
            <person name="Cochrane G."/>
            <person name="Meng A."/>
            <person name="Brown T."/>
            <person name="Cohen L."/>
        </authorList>
    </citation>
    <scope>NUCLEOTIDE SEQUENCE</scope>
    <source>
        <strain evidence="2">CCMP281</strain>
    </source>
</reference>
<name>A0A7S3AGN4_9EUKA</name>
<dbReference type="InterPro" id="IPR029052">
    <property type="entry name" value="Metallo-depent_PP-like"/>
</dbReference>
<proteinExistence type="predicted"/>
<feature type="domain" description="Purple acid phosphatase C-terminal" evidence="1">
    <location>
        <begin position="46"/>
        <end position="97"/>
    </location>
</feature>
<gene>
    <name evidence="2" type="ORF">HERI1096_LOCUS4854</name>
</gene>
<dbReference type="InterPro" id="IPR025733">
    <property type="entry name" value="PAPs_C"/>
</dbReference>
<dbReference type="AlphaFoldDB" id="A0A7S3AGN4"/>
<dbReference type="Pfam" id="PF14008">
    <property type="entry name" value="Metallophos_C"/>
    <property type="match status" value="1"/>
</dbReference>
<dbReference type="Gene3D" id="3.60.21.10">
    <property type="match status" value="1"/>
</dbReference>
<dbReference type="SUPFAM" id="SSF56300">
    <property type="entry name" value="Metallo-dependent phosphatases"/>
    <property type="match status" value="1"/>
</dbReference>
<evidence type="ECO:0000259" key="1">
    <source>
        <dbReference type="Pfam" id="PF14008"/>
    </source>
</evidence>
<sequence length="119" mass="12989">MGDLEPLLVGAKVDVAFWGHIHFAQRSCPMVNATCVHEVDAAGYDAPIHAVIGNAGQTLTNFPASRAPWSVYQGYEWGFSHVTVHNATHLTLDFFGDAPLNVNAPLHHSVTIERAFPRI</sequence>
<organism evidence="2">
    <name type="scientific">Haptolina ericina</name>
    <dbReference type="NCBI Taxonomy" id="156174"/>
    <lineage>
        <taxon>Eukaryota</taxon>
        <taxon>Haptista</taxon>
        <taxon>Haptophyta</taxon>
        <taxon>Prymnesiophyceae</taxon>
        <taxon>Prymnesiales</taxon>
        <taxon>Prymnesiaceae</taxon>
        <taxon>Haptolina</taxon>
    </lineage>
</organism>